<proteinExistence type="predicted"/>
<name>A0ABV6FTM4_9BACT</name>
<dbReference type="SUPFAM" id="SSF141694">
    <property type="entry name" value="AF2212/PG0164-like"/>
    <property type="match status" value="1"/>
</dbReference>
<evidence type="ECO:0000313" key="2">
    <source>
        <dbReference type="Proteomes" id="UP001589797"/>
    </source>
</evidence>
<sequence>MNYLIEDEALELKYVPGKGAWTYHIIIPNSKDIKGKWGDIKVSGSIDGYPITHMNLAPMGDQDKRLSINGTIRNAIQKSGGDIVTVTLYLELGNQQLNEKEIKDTFSESGVLAKFEKLPKEKQQEMLEKILKSTSEEKQVQLMVDYIDFLNNSDFFDK</sequence>
<reference evidence="1 2" key="1">
    <citation type="submission" date="2024-09" db="EMBL/GenBank/DDBJ databases">
        <authorList>
            <person name="Sun Q."/>
            <person name="Mori K."/>
        </authorList>
    </citation>
    <scope>NUCLEOTIDE SEQUENCE [LARGE SCALE GENOMIC DNA]</scope>
    <source>
        <strain evidence="1 2">CCM 7650</strain>
    </source>
</reference>
<organism evidence="1 2">
    <name type="scientific">Fontibacter flavus</name>
    <dbReference type="NCBI Taxonomy" id="654838"/>
    <lineage>
        <taxon>Bacteria</taxon>
        <taxon>Pseudomonadati</taxon>
        <taxon>Bacteroidota</taxon>
        <taxon>Cytophagia</taxon>
        <taxon>Cytophagales</taxon>
        <taxon>Cyclobacteriaceae</taxon>
        <taxon>Fontibacter</taxon>
    </lineage>
</organism>
<protein>
    <submittedName>
        <fullName evidence="1">DUF1905 domain-containing protein</fullName>
    </submittedName>
</protein>
<accession>A0ABV6FTM4</accession>
<comment type="caution">
    <text evidence="1">The sequence shown here is derived from an EMBL/GenBank/DDBJ whole genome shotgun (WGS) entry which is preliminary data.</text>
</comment>
<dbReference type="Gene3D" id="2.40.30.100">
    <property type="entry name" value="AF2212/PG0164-like"/>
    <property type="match status" value="1"/>
</dbReference>
<dbReference type="InterPro" id="IPR037079">
    <property type="entry name" value="AF2212/PG0164-like_sf"/>
</dbReference>
<dbReference type="RefSeq" id="WP_382387616.1">
    <property type="nucleotide sequence ID" value="NZ_JBHLWI010000029.1"/>
</dbReference>
<dbReference type="Proteomes" id="UP001589797">
    <property type="component" value="Unassembled WGS sequence"/>
</dbReference>
<dbReference type="InterPro" id="IPR015018">
    <property type="entry name" value="DUF1905"/>
</dbReference>
<dbReference type="Pfam" id="PF08922">
    <property type="entry name" value="DUF1905"/>
    <property type="match status" value="1"/>
</dbReference>
<keyword evidence="2" id="KW-1185">Reference proteome</keyword>
<gene>
    <name evidence="1" type="ORF">ACFFIP_10675</name>
</gene>
<dbReference type="EMBL" id="JBHLWI010000029">
    <property type="protein sequence ID" value="MFC0263147.1"/>
    <property type="molecule type" value="Genomic_DNA"/>
</dbReference>
<evidence type="ECO:0000313" key="1">
    <source>
        <dbReference type="EMBL" id="MFC0263147.1"/>
    </source>
</evidence>